<comment type="caution">
    <text evidence="5">The sequence shown here is derived from an EMBL/GenBank/DDBJ whole genome shotgun (WGS) entry which is preliminary data.</text>
</comment>
<feature type="compositionally biased region" description="Basic and acidic residues" evidence="3">
    <location>
        <begin position="195"/>
        <end position="204"/>
    </location>
</feature>
<accession>A0A8H2WV50</accession>
<dbReference type="InterPro" id="IPR047187">
    <property type="entry name" value="SF1_C_Upf1"/>
</dbReference>
<comment type="subcellular location">
    <subcellularLocation>
        <location evidence="1">Cytoplasm</location>
    </subcellularLocation>
</comment>
<proteinExistence type="predicted"/>
<gene>
    <name evidence="5" type="ORF">RDB_LOCUS37505</name>
</gene>
<evidence type="ECO:0000256" key="2">
    <source>
        <dbReference type="ARBA" id="ARBA00022490"/>
    </source>
</evidence>
<dbReference type="Pfam" id="PF13087">
    <property type="entry name" value="AAA_12"/>
    <property type="match status" value="1"/>
</dbReference>
<evidence type="ECO:0000256" key="1">
    <source>
        <dbReference type="ARBA" id="ARBA00004496"/>
    </source>
</evidence>
<feature type="domain" description="DNA2/NAM7 helicase-like C-terminal" evidence="4">
    <location>
        <begin position="2"/>
        <end position="113"/>
    </location>
</feature>
<dbReference type="PANTHER" id="PTHR45418">
    <property type="entry name" value="CANCER/TESTIS ANTIGEN 55"/>
    <property type="match status" value="1"/>
</dbReference>
<dbReference type="SUPFAM" id="SSF52540">
    <property type="entry name" value="P-loop containing nucleoside triphosphate hydrolases"/>
    <property type="match status" value="1"/>
</dbReference>
<organism evidence="5 6">
    <name type="scientific">Rhizoctonia solani</name>
    <dbReference type="NCBI Taxonomy" id="456999"/>
    <lineage>
        <taxon>Eukaryota</taxon>
        <taxon>Fungi</taxon>
        <taxon>Dikarya</taxon>
        <taxon>Basidiomycota</taxon>
        <taxon>Agaricomycotina</taxon>
        <taxon>Agaricomycetes</taxon>
        <taxon>Cantharellales</taxon>
        <taxon>Ceratobasidiaceae</taxon>
        <taxon>Rhizoctonia</taxon>
    </lineage>
</organism>
<dbReference type="InterPro" id="IPR041679">
    <property type="entry name" value="DNA2/NAM7-like_C"/>
</dbReference>
<name>A0A8H2WV50_9AGAM</name>
<evidence type="ECO:0000256" key="3">
    <source>
        <dbReference type="SAM" id="MobiDB-lite"/>
    </source>
</evidence>
<dbReference type="InterPro" id="IPR027417">
    <property type="entry name" value="P-loop_NTPase"/>
</dbReference>
<feature type="region of interest" description="Disordered" evidence="3">
    <location>
        <begin position="178"/>
        <end position="204"/>
    </location>
</feature>
<dbReference type="Gene3D" id="3.40.50.300">
    <property type="entry name" value="P-loop containing nucleotide triphosphate hydrolases"/>
    <property type="match status" value="1"/>
</dbReference>
<dbReference type="EMBL" id="CAJMWQ010000965">
    <property type="protein sequence ID" value="CAE6409976.1"/>
    <property type="molecule type" value="Genomic_DNA"/>
</dbReference>
<evidence type="ECO:0000313" key="6">
    <source>
        <dbReference type="Proteomes" id="UP000663826"/>
    </source>
</evidence>
<dbReference type="GO" id="GO:0005737">
    <property type="term" value="C:cytoplasm"/>
    <property type="evidence" value="ECO:0007669"/>
    <property type="project" value="UniProtKB-SubCell"/>
</dbReference>
<keyword evidence="2" id="KW-0963">Cytoplasm</keyword>
<reference evidence="5" key="1">
    <citation type="submission" date="2021-01" db="EMBL/GenBank/DDBJ databases">
        <authorList>
            <person name="Kaushik A."/>
        </authorList>
    </citation>
    <scope>NUCLEOTIDE SEQUENCE</scope>
    <source>
        <strain evidence="5">AG1-1B</strain>
    </source>
</reference>
<evidence type="ECO:0000313" key="5">
    <source>
        <dbReference type="EMBL" id="CAE6409976.1"/>
    </source>
</evidence>
<dbReference type="AlphaFoldDB" id="A0A8H2WV50"/>
<dbReference type="CDD" id="cd18808">
    <property type="entry name" value="SF1_C_Upf1"/>
    <property type="match status" value="1"/>
</dbReference>
<dbReference type="PANTHER" id="PTHR45418:SF1">
    <property type="entry name" value="CANCER_TESTIS ANTIGEN 55"/>
    <property type="match status" value="1"/>
</dbReference>
<sequence length="204" mass="22635">MEVSRVKDYVRMLRDSRRPHISTTDIGVITPYNRQVQHIRKVLRGSNGEGIKVGSVEEFQGQERKVIIVSTVRSSAKEVEFDLRHTLGFVANDRRFNVTITRAQALLIIVGDASVLGLDPLWRSFLSYVHREGGWKGSPIPWEGGDAGNAYSASQRSAVAMDDLALLIERTRTMNLSLGGGGAGNADDTDVQEGNVDRPWREDE</sequence>
<evidence type="ECO:0000259" key="4">
    <source>
        <dbReference type="Pfam" id="PF13087"/>
    </source>
</evidence>
<dbReference type="Proteomes" id="UP000663826">
    <property type="component" value="Unassembled WGS sequence"/>
</dbReference>
<protein>
    <recommendedName>
        <fullName evidence="4">DNA2/NAM7 helicase-like C-terminal domain-containing protein</fullName>
    </recommendedName>
</protein>